<feature type="compositionally biased region" description="Polar residues" evidence="5">
    <location>
        <begin position="809"/>
        <end position="831"/>
    </location>
</feature>
<evidence type="ECO:0000259" key="7">
    <source>
        <dbReference type="PROSITE" id="PS50106"/>
    </source>
</evidence>
<feature type="compositionally biased region" description="Basic and acidic residues" evidence="5">
    <location>
        <begin position="1248"/>
        <end position="1343"/>
    </location>
</feature>
<feature type="region of interest" description="Disordered" evidence="5">
    <location>
        <begin position="1141"/>
        <end position="1169"/>
    </location>
</feature>
<feature type="compositionally biased region" description="Polar residues" evidence="5">
    <location>
        <begin position="1520"/>
        <end position="1541"/>
    </location>
</feature>
<feature type="compositionally biased region" description="Polar residues" evidence="5">
    <location>
        <begin position="303"/>
        <end position="315"/>
    </location>
</feature>
<dbReference type="InterPro" id="IPR041489">
    <property type="entry name" value="PDZ_6"/>
</dbReference>
<evidence type="ECO:0000256" key="5">
    <source>
        <dbReference type="SAM" id="MobiDB-lite"/>
    </source>
</evidence>
<name>A0AAY4BKM2_9TELE</name>
<feature type="region of interest" description="Disordered" evidence="5">
    <location>
        <begin position="1195"/>
        <end position="1541"/>
    </location>
</feature>
<dbReference type="SMART" id="SM00132">
    <property type="entry name" value="LIM"/>
    <property type="match status" value="1"/>
</dbReference>
<feature type="compositionally biased region" description="Polar residues" evidence="5">
    <location>
        <begin position="1494"/>
        <end position="1507"/>
    </location>
</feature>
<feature type="domain" description="LIM zinc-binding" evidence="6">
    <location>
        <begin position="1547"/>
        <end position="1613"/>
    </location>
</feature>
<feature type="region of interest" description="Disordered" evidence="5">
    <location>
        <begin position="293"/>
        <end position="324"/>
    </location>
</feature>
<reference evidence="8" key="2">
    <citation type="submission" date="2025-08" db="UniProtKB">
        <authorList>
            <consortium name="Ensembl"/>
        </authorList>
    </citation>
    <scope>IDENTIFICATION</scope>
</reference>
<dbReference type="PANTHER" id="PTHR46767:SF1">
    <property type="entry name" value="LIM DOMAIN ONLY PROTEIN 7"/>
    <property type="match status" value="1"/>
</dbReference>
<dbReference type="PROSITE" id="PS00478">
    <property type="entry name" value="LIM_DOMAIN_1"/>
    <property type="match status" value="1"/>
</dbReference>
<dbReference type="Gene3D" id="2.30.42.10">
    <property type="match status" value="1"/>
</dbReference>
<dbReference type="CDD" id="cd08368">
    <property type="entry name" value="LIM"/>
    <property type="match status" value="1"/>
</dbReference>
<dbReference type="InterPro" id="IPR001781">
    <property type="entry name" value="Znf_LIM"/>
</dbReference>
<feature type="compositionally biased region" description="Basic and acidic residues" evidence="5">
    <location>
        <begin position="865"/>
        <end position="877"/>
    </location>
</feature>
<dbReference type="PROSITE" id="PS50023">
    <property type="entry name" value="LIM_DOMAIN_2"/>
    <property type="match status" value="1"/>
</dbReference>
<dbReference type="SUPFAM" id="SSF50156">
    <property type="entry name" value="PDZ domain-like"/>
    <property type="match status" value="1"/>
</dbReference>
<dbReference type="FunFam" id="2.10.110.10:FF:000041">
    <property type="entry name" value="LIM and calponin homology domains 1"/>
    <property type="match status" value="1"/>
</dbReference>
<feature type="region of interest" description="Disordered" evidence="5">
    <location>
        <begin position="865"/>
        <end position="948"/>
    </location>
</feature>
<dbReference type="Proteomes" id="UP000694580">
    <property type="component" value="Chromosome 9"/>
</dbReference>
<dbReference type="CDD" id="cd00136">
    <property type="entry name" value="PDZ_canonical"/>
    <property type="match status" value="1"/>
</dbReference>
<feature type="compositionally biased region" description="Polar residues" evidence="5">
    <location>
        <begin position="503"/>
        <end position="516"/>
    </location>
</feature>
<evidence type="ECO:0000256" key="4">
    <source>
        <dbReference type="PROSITE-ProRule" id="PRU00125"/>
    </source>
</evidence>
<keyword evidence="2 4" id="KW-0862">Zinc</keyword>
<keyword evidence="9" id="KW-1185">Reference proteome</keyword>
<feature type="domain" description="PDZ" evidence="7">
    <location>
        <begin position="957"/>
        <end position="1037"/>
    </location>
</feature>
<dbReference type="Gene3D" id="2.10.110.10">
    <property type="entry name" value="Cysteine Rich Protein"/>
    <property type="match status" value="1"/>
</dbReference>
<feature type="region of interest" description="Disordered" evidence="5">
    <location>
        <begin position="632"/>
        <end position="678"/>
    </location>
</feature>
<evidence type="ECO:0000259" key="6">
    <source>
        <dbReference type="PROSITE" id="PS50023"/>
    </source>
</evidence>
<feature type="compositionally biased region" description="Basic and acidic residues" evidence="5">
    <location>
        <begin position="1206"/>
        <end position="1225"/>
    </location>
</feature>
<feature type="compositionally biased region" description="Basic and acidic residues" evidence="5">
    <location>
        <begin position="641"/>
        <end position="655"/>
    </location>
</feature>
<feature type="compositionally biased region" description="Polar residues" evidence="5">
    <location>
        <begin position="1344"/>
        <end position="1357"/>
    </location>
</feature>
<dbReference type="InterPro" id="IPR036034">
    <property type="entry name" value="PDZ_sf"/>
</dbReference>
<feature type="compositionally biased region" description="Polar residues" evidence="5">
    <location>
        <begin position="1382"/>
        <end position="1391"/>
    </location>
</feature>
<accession>A0AAY4BKM2</accession>
<reference evidence="8" key="3">
    <citation type="submission" date="2025-09" db="UniProtKB">
        <authorList>
            <consortium name="Ensembl"/>
        </authorList>
    </citation>
    <scope>IDENTIFICATION</scope>
</reference>
<dbReference type="PANTHER" id="PTHR46767">
    <property type="entry name" value="LIM DOMAIN ONLY PROTEIN 7"/>
    <property type="match status" value="1"/>
</dbReference>
<feature type="region of interest" description="Disordered" evidence="5">
    <location>
        <begin position="26"/>
        <end position="80"/>
    </location>
</feature>
<gene>
    <name evidence="8" type="primary">lmo7a</name>
</gene>
<feature type="compositionally biased region" description="Low complexity" evidence="5">
    <location>
        <begin position="1508"/>
        <end position="1519"/>
    </location>
</feature>
<dbReference type="Pfam" id="PF17820">
    <property type="entry name" value="PDZ_6"/>
    <property type="match status" value="1"/>
</dbReference>
<keyword evidence="1 4" id="KW-0479">Metal-binding</keyword>
<keyword evidence="3 4" id="KW-0440">LIM domain</keyword>
<evidence type="ECO:0008006" key="10">
    <source>
        <dbReference type="Google" id="ProtNLM"/>
    </source>
</evidence>
<evidence type="ECO:0000313" key="8">
    <source>
        <dbReference type="Ensembl" id="ENSDCDP00010021443.1"/>
    </source>
</evidence>
<dbReference type="Pfam" id="PF15949">
    <property type="entry name" value="DUF4757"/>
    <property type="match status" value="2"/>
</dbReference>
<dbReference type="GeneTree" id="ENSGT00950000183159"/>
<sequence length="1618" mass="183310">MTDSKDISYRRSLVITPKATAQFNQFLPSKDKQAGYIPAPLRKKRAERQDDVRTEQASTFSSNNRLEVTPSPSSGRYSQNSLTDVHLQWACDYESGSDSETERPDPDLVLDDLASRRFHSPSPVPPTNFAVPMSPLEATTAPRATWSQVTAPNIQRQTLRYLSSAPQSPERALVEPASRRPASAEVLFYDDSEDDDDEVGYADPVQDDLYTRKVGMALQPTNMAYDKFLPKYWTPEEEAHVQKIKLGSQRRPWYRKIQGFSCKKAGSNNNDSARNVNPWLTSPSPAYFPSATARVRQHPPTPSAAQSPPRTQPHTLPQPGAAPLLVCAPDAFPRPDPSSGPKLFKCEKHRLFGRPHDPYDDAADVLPDLENDDMFARRTNAFHSTVDLQKLDYREYSAPWHRSEPQITIVIQRGSKEYPDIEKDDLVYRKANLQQDQRPLSGAPDIYNAIPVPTPWELPDKLQSRLLCTPCPPTQEAGNEPVQHCASDNMLCRKLGAAHLQASGSHSGSKQSTLSRGPTVPSLVSEEDIAKWQTIREASQLRYKKRLMVERLLQRSSDSDGSKSLSDILTDETPTMMQQVRFEDLQKMRTMIKESEDKWQDDLTKWKNRRRSVNSDIVKKKEEREQIELLTSSGSPRKSKTFKEMQEEREMREQGISRNQSTDEDVFDEPVPRLRRIPPRSHTIDSLYTDLDKPDFSFVPLKRDEDYLAPDCKSFPTTDQTSPNTETSTSSSTGSRTSQDEANCNSGPTSRHSFNTPSKQTNIVGQSNTSKPKENTSTGKIVPEPLQPISTQAPEPYSGSFFKAGTVDTKPSGTQVSSYLPRSYQRSDSARITSVVAPRPFGVQSNRIASLPRAFTMDESYTKRFNGEAESSRKPAEPSRYAPFMTEDEARSQTSSVQSSNEDRDDEDEEETAAVGQTVDAGPSPVPLARVSPQPKAVTTPSPVGDKAQESYSDMRMILNQKPNRGYDFGFQANWDSTGAHVNVIQPGSSAELCHLQVGDEILSVNGHRVADMSYEQWKRCLEEAQKQGNLVMDIRRHGKNNWGRDLPSLPFKSHKTINLTSVDPLGGPDSCFSTNTVANSNSSSETTIKTLDVSNRNIRNQGSNGLNGGFSDELVPMRNKDSEPISLKNLKRRSEFFEQGGSESAISDLQVPSLSTSSNRWSWDPEEERRRQEKWQKEQERLLQEKYKRDQEKLDAEWQKAQQEAMKEGSPYHEEEQKTLELDSRSISPLSPLSPTPFWDQQEQENEERRRKETEQRRQQEEEKRMKEEQQRLDKERRKREDEQHLQEEKRRKEEEARRLQKQKEEEEERRRLEREKEEELRRQEERDRLQQQDQWRVHSEVDSFSYTPVYSQLSFSHRAKSKSTPALDEAEKPEPKVVSSGLSEGSWSDDTQKKNQSHSQAELERQQILQEMKKKTQLLTDSSWIRQRETAAAKEPITLTGSMRRGESLDNLDMPRSSWRTSWTPGSTSSIPDYSRPYSTLSGSTSYGGSQRPVSVTLPTSQSMNSLRQSWSPSSSSTTNHLPDSRTQPSAPSQQQRNRAVSGKKICTFCDTPLGKGAAMVIESLGLCYHLTCFKCIDCKSDLGGSEAGAEVRIRNQQLYCNTCYVRFKSGQPTSM</sequence>
<feature type="region of interest" description="Disordered" evidence="5">
    <location>
        <begin position="503"/>
        <end position="523"/>
    </location>
</feature>
<dbReference type="InterPro" id="IPR029978">
    <property type="entry name" value="LMO-7"/>
</dbReference>
<feature type="compositionally biased region" description="Polar residues" evidence="5">
    <location>
        <begin position="55"/>
        <end position="80"/>
    </location>
</feature>
<feature type="compositionally biased region" description="Low complexity" evidence="5">
    <location>
        <begin position="1480"/>
        <end position="1492"/>
    </location>
</feature>
<feature type="compositionally biased region" description="Polar residues" evidence="5">
    <location>
        <begin position="1460"/>
        <end position="1474"/>
    </location>
</feature>
<organism evidence="8 9">
    <name type="scientific">Denticeps clupeoides</name>
    <name type="common">denticle herring</name>
    <dbReference type="NCBI Taxonomy" id="299321"/>
    <lineage>
        <taxon>Eukaryota</taxon>
        <taxon>Metazoa</taxon>
        <taxon>Chordata</taxon>
        <taxon>Craniata</taxon>
        <taxon>Vertebrata</taxon>
        <taxon>Euteleostomi</taxon>
        <taxon>Actinopterygii</taxon>
        <taxon>Neopterygii</taxon>
        <taxon>Teleostei</taxon>
        <taxon>Clupei</taxon>
        <taxon>Clupeiformes</taxon>
        <taxon>Denticipitoidei</taxon>
        <taxon>Denticipitidae</taxon>
        <taxon>Denticeps</taxon>
    </lineage>
</organism>
<dbReference type="SMART" id="SM00228">
    <property type="entry name" value="PDZ"/>
    <property type="match status" value="1"/>
</dbReference>
<dbReference type="Ensembl" id="ENSDCDT00010023547.1">
    <property type="protein sequence ID" value="ENSDCDP00010021443.1"/>
    <property type="gene ID" value="ENSDCDG00010010359.1"/>
</dbReference>
<dbReference type="PROSITE" id="PS50106">
    <property type="entry name" value="PDZ"/>
    <property type="match status" value="1"/>
</dbReference>
<dbReference type="GO" id="GO:0046872">
    <property type="term" value="F:metal ion binding"/>
    <property type="evidence" value="ECO:0007669"/>
    <property type="project" value="UniProtKB-KW"/>
</dbReference>
<evidence type="ECO:0000256" key="3">
    <source>
        <dbReference type="ARBA" id="ARBA00023038"/>
    </source>
</evidence>
<reference evidence="8 9" key="1">
    <citation type="submission" date="2020-06" db="EMBL/GenBank/DDBJ databases">
        <authorList>
            <consortium name="Wellcome Sanger Institute Data Sharing"/>
        </authorList>
    </citation>
    <scope>NUCLEOTIDE SEQUENCE [LARGE SCALE GENOMIC DNA]</scope>
</reference>
<feature type="compositionally biased region" description="Polar residues" evidence="5">
    <location>
        <begin position="1142"/>
        <end position="1162"/>
    </location>
</feature>
<feature type="compositionally biased region" description="Low complexity" evidence="5">
    <location>
        <begin position="721"/>
        <end position="737"/>
    </location>
</feature>
<feature type="compositionally biased region" description="Polar residues" evidence="5">
    <location>
        <begin position="740"/>
        <end position="779"/>
    </location>
</feature>
<dbReference type="Pfam" id="PF00412">
    <property type="entry name" value="LIM"/>
    <property type="match status" value="1"/>
</dbReference>
<evidence type="ECO:0000313" key="9">
    <source>
        <dbReference type="Proteomes" id="UP000694580"/>
    </source>
</evidence>
<dbReference type="InterPro" id="IPR001478">
    <property type="entry name" value="PDZ"/>
</dbReference>
<dbReference type="GO" id="GO:0023051">
    <property type="term" value="P:regulation of signaling"/>
    <property type="evidence" value="ECO:0007669"/>
    <property type="project" value="InterPro"/>
</dbReference>
<feature type="region of interest" description="Disordered" evidence="5">
    <location>
        <begin position="710"/>
        <end position="831"/>
    </location>
</feature>
<protein>
    <recommendedName>
        <fullName evidence="10">LIM domain only protein 7</fullName>
    </recommendedName>
</protein>
<proteinExistence type="predicted"/>
<dbReference type="InterPro" id="IPR031865">
    <property type="entry name" value="DUF4757"/>
</dbReference>
<evidence type="ECO:0000256" key="2">
    <source>
        <dbReference type="ARBA" id="ARBA00022833"/>
    </source>
</evidence>
<evidence type="ECO:0000256" key="1">
    <source>
        <dbReference type="ARBA" id="ARBA00022723"/>
    </source>
</evidence>
<feature type="compositionally biased region" description="Acidic residues" evidence="5">
    <location>
        <begin position="903"/>
        <end position="912"/>
    </location>
</feature>
<dbReference type="GO" id="GO:0030155">
    <property type="term" value="P:regulation of cell adhesion"/>
    <property type="evidence" value="ECO:0007669"/>
    <property type="project" value="InterPro"/>
</dbReference>